<feature type="domain" description="N-acetyltransferase" evidence="1">
    <location>
        <begin position="10"/>
        <end position="171"/>
    </location>
</feature>
<dbReference type="InterPro" id="IPR000182">
    <property type="entry name" value="GNAT_dom"/>
</dbReference>
<sequence length="171" mass="19919">MIPTFTTLRLTMRPFCSNDAESFYRNYAADAENHKYYAAPVYSFTKVKQLIEYWHIRQKQGGEARWAIEYNLNHEVIGIIALYFDEHSLSGEVCFGIGKEYWGKGLMREALDEIFCFGFNILRLKKIIAACDVRNVRAVGVIKKCGMSYKRTVPEDRSDCCYFDIYEKSIN</sequence>
<evidence type="ECO:0000313" key="2">
    <source>
        <dbReference type="EMBL" id="MCC2130726.1"/>
    </source>
</evidence>
<dbReference type="PANTHER" id="PTHR43792:SF1">
    <property type="entry name" value="N-ACETYLTRANSFERASE DOMAIN-CONTAINING PROTEIN"/>
    <property type="match status" value="1"/>
</dbReference>
<dbReference type="RefSeq" id="WP_349048675.1">
    <property type="nucleotide sequence ID" value="NZ_JBBNJF010000160.1"/>
</dbReference>
<evidence type="ECO:0000259" key="1">
    <source>
        <dbReference type="PROSITE" id="PS51186"/>
    </source>
</evidence>
<dbReference type="PROSITE" id="PS51186">
    <property type="entry name" value="GNAT"/>
    <property type="match status" value="1"/>
</dbReference>
<organism evidence="2 3">
    <name type="scientific">Brotocaccenecus cirricatena</name>
    <dbReference type="NCBI Taxonomy" id="3064195"/>
    <lineage>
        <taxon>Bacteria</taxon>
        <taxon>Bacillati</taxon>
        <taxon>Bacillota</taxon>
        <taxon>Clostridia</taxon>
        <taxon>Eubacteriales</taxon>
        <taxon>Oscillospiraceae</taxon>
        <taxon>Brotocaccenecus</taxon>
    </lineage>
</organism>
<dbReference type="InterPro" id="IPR051531">
    <property type="entry name" value="N-acetyltransferase"/>
</dbReference>
<dbReference type="InterPro" id="IPR016181">
    <property type="entry name" value="Acyl_CoA_acyltransferase"/>
</dbReference>
<name>A0AAE3ADR1_9FIRM</name>
<dbReference type="Pfam" id="PF13302">
    <property type="entry name" value="Acetyltransf_3"/>
    <property type="match status" value="1"/>
</dbReference>
<comment type="caution">
    <text evidence="2">The sequence shown here is derived from an EMBL/GenBank/DDBJ whole genome shotgun (WGS) entry which is preliminary data.</text>
</comment>
<dbReference type="Proteomes" id="UP001199319">
    <property type="component" value="Unassembled WGS sequence"/>
</dbReference>
<protein>
    <submittedName>
        <fullName evidence="2">GNAT family N-acetyltransferase</fullName>
    </submittedName>
</protein>
<accession>A0AAE3ADR1</accession>
<dbReference type="GO" id="GO:0016747">
    <property type="term" value="F:acyltransferase activity, transferring groups other than amino-acyl groups"/>
    <property type="evidence" value="ECO:0007669"/>
    <property type="project" value="InterPro"/>
</dbReference>
<dbReference type="EMBL" id="JAJEPW010000065">
    <property type="protein sequence ID" value="MCC2130726.1"/>
    <property type="molecule type" value="Genomic_DNA"/>
</dbReference>
<keyword evidence="3" id="KW-1185">Reference proteome</keyword>
<dbReference type="AlphaFoldDB" id="A0AAE3ADR1"/>
<dbReference type="PANTHER" id="PTHR43792">
    <property type="entry name" value="GNAT FAMILY, PUTATIVE (AFU_ORTHOLOGUE AFUA_3G00765)-RELATED-RELATED"/>
    <property type="match status" value="1"/>
</dbReference>
<proteinExistence type="predicted"/>
<dbReference type="SUPFAM" id="SSF55729">
    <property type="entry name" value="Acyl-CoA N-acyltransferases (Nat)"/>
    <property type="match status" value="1"/>
</dbReference>
<reference evidence="2" key="1">
    <citation type="submission" date="2021-10" db="EMBL/GenBank/DDBJ databases">
        <title>Anaerobic single-cell dispensing facilitates the cultivation of human gut bacteria.</title>
        <authorList>
            <person name="Afrizal A."/>
        </authorList>
    </citation>
    <scope>NUCLEOTIDE SEQUENCE</scope>
    <source>
        <strain evidence="2">CLA-AA-H272</strain>
    </source>
</reference>
<evidence type="ECO:0000313" key="3">
    <source>
        <dbReference type="Proteomes" id="UP001199319"/>
    </source>
</evidence>
<gene>
    <name evidence="2" type="ORF">LKD37_14610</name>
</gene>
<dbReference type="Gene3D" id="3.40.630.30">
    <property type="match status" value="1"/>
</dbReference>